<gene>
    <name evidence="1" type="ORF">C5167_031983</name>
</gene>
<name>A0A4Y7K860_PAPSO</name>
<keyword evidence="2" id="KW-1185">Reference proteome</keyword>
<proteinExistence type="predicted"/>
<sequence length="76" mass="8439">MGEVMEVTKPNLAMKGITYHTAVKSTPTFFHLYKPYTTAYGEMGLNDLSSMGHFTGRPAEGTLLSEMRSRELGVDH</sequence>
<dbReference type="Gramene" id="RZC68512">
    <property type="protein sequence ID" value="RZC68512"/>
    <property type="gene ID" value="C5167_031983"/>
</dbReference>
<accession>A0A4Y7K860</accession>
<protein>
    <submittedName>
        <fullName evidence="1">Uncharacterized protein</fullName>
    </submittedName>
</protein>
<reference evidence="1 2" key="1">
    <citation type="journal article" date="2018" name="Science">
        <title>The opium poppy genome and morphinan production.</title>
        <authorList>
            <person name="Guo L."/>
            <person name="Winzer T."/>
            <person name="Yang X."/>
            <person name="Li Y."/>
            <person name="Ning Z."/>
            <person name="He Z."/>
            <person name="Teodor R."/>
            <person name="Lu Y."/>
            <person name="Bowser T.A."/>
            <person name="Graham I.A."/>
            <person name="Ye K."/>
        </authorList>
    </citation>
    <scope>NUCLEOTIDE SEQUENCE [LARGE SCALE GENOMIC DNA]</scope>
    <source>
        <strain evidence="2">cv. HN1</strain>
        <tissue evidence="1">Leaves</tissue>
    </source>
</reference>
<dbReference type="EMBL" id="CM010721">
    <property type="protein sequence ID" value="RZC68512.1"/>
    <property type="molecule type" value="Genomic_DNA"/>
</dbReference>
<dbReference type="Proteomes" id="UP000316621">
    <property type="component" value="Chromosome 7"/>
</dbReference>
<evidence type="ECO:0000313" key="2">
    <source>
        <dbReference type="Proteomes" id="UP000316621"/>
    </source>
</evidence>
<organism evidence="1 2">
    <name type="scientific">Papaver somniferum</name>
    <name type="common">Opium poppy</name>
    <dbReference type="NCBI Taxonomy" id="3469"/>
    <lineage>
        <taxon>Eukaryota</taxon>
        <taxon>Viridiplantae</taxon>
        <taxon>Streptophyta</taxon>
        <taxon>Embryophyta</taxon>
        <taxon>Tracheophyta</taxon>
        <taxon>Spermatophyta</taxon>
        <taxon>Magnoliopsida</taxon>
        <taxon>Ranunculales</taxon>
        <taxon>Papaveraceae</taxon>
        <taxon>Papaveroideae</taxon>
        <taxon>Papaver</taxon>
    </lineage>
</organism>
<dbReference type="AlphaFoldDB" id="A0A4Y7K860"/>
<evidence type="ECO:0000313" key="1">
    <source>
        <dbReference type="EMBL" id="RZC68512.1"/>
    </source>
</evidence>